<dbReference type="InterPro" id="IPR038066">
    <property type="entry name" value="Spc24_Fungi_globular_sf"/>
</dbReference>
<keyword evidence="14" id="KW-1185">Reference proteome</keyword>
<keyword evidence="6 11" id="KW-0995">Kinetochore</keyword>
<dbReference type="CDD" id="cd11565">
    <property type="entry name" value="RWD_Spc24"/>
    <property type="match status" value="1"/>
</dbReference>
<proteinExistence type="inferred from homology"/>
<evidence type="ECO:0000259" key="12">
    <source>
        <dbReference type="Pfam" id="PF06985"/>
    </source>
</evidence>
<comment type="similarity">
    <text evidence="2 11">Belongs to the SPC24 family.</text>
</comment>
<comment type="subunit">
    <text evidence="11">Component of the NDC80 complex.</text>
</comment>
<evidence type="ECO:0000256" key="1">
    <source>
        <dbReference type="ARBA" id="ARBA00004267"/>
    </source>
</evidence>
<keyword evidence="8 11" id="KW-0539">Nucleus</keyword>
<dbReference type="Pfam" id="PF06985">
    <property type="entry name" value="HET"/>
    <property type="match status" value="1"/>
</dbReference>
<keyword evidence="4 11" id="KW-0132">Cell division</keyword>
<evidence type="ECO:0000256" key="6">
    <source>
        <dbReference type="ARBA" id="ARBA00022838"/>
    </source>
</evidence>
<dbReference type="OrthoDB" id="3344830at2759"/>
<dbReference type="GO" id="GO:0005815">
    <property type="term" value="C:microtubule organizing center"/>
    <property type="evidence" value="ECO:0007669"/>
    <property type="project" value="UniProtKB-SubCell"/>
</dbReference>
<dbReference type="GO" id="GO:0031262">
    <property type="term" value="C:Ndc80 complex"/>
    <property type="evidence" value="ECO:0007669"/>
    <property type="project" value="TreeGrafter"/>
</dbReference>
<evidence type="ECO:0000256" key="5">
    <source>
        <dbReference type="ARBA" id="ARBA00022776"/>
    </source>
</evidence>
<accession>A0A2W1H576</accession>
<dbReference type="PANTHER" id="PTHR22142">
    <property type="match status" value="1"/>
</dbReference>
<dbReference type="AlphaFoldDB" id="A0A2W1H576"/>
<comment type="subcellular location">
    <subcellularLocation>
        <location evidence="1">Cytoplasm</location>
        <location evidence="1">Cytoskeleton</location>
        <location evidence="1">Microtubule organizing center</location>
    </subcellularLocation>
    <subcellularLocation>
        <location evidence="11">Nucleus</location>
    </subcellularLocation>
    <subcellularLocation>
        <location evidence="11">Chromosome</location>
        <location evidence="11">Centromere</location>
        <location evidence="11">Kinetochore</location>
    </subcellularLocation>
</comment>
<dbReference type="InterPro" id="IPR010730">
    <property type="entry name" value="HET"/>
</dbReference>
<dbReference type="SUPFAM" id="SSF143026">
    <property type="entry name" value="Kinetochore globular domain"/>
    <property type="match status" value="1"/>
</dbReference>
<evidence type="ECO:0000256" key="11">
    <source>
        <dbReference type="RuleBase" id="RU368011"/>
    </source>
</evidence>
<evidence type="ECO:0000256" key="4">
    <source>
        <dbReference type="ARBA" id="ARBA00022618"/>
    </source>
</evidence>
<sequence>MLLDEDPAALIAQCTSHFKIANDKTSLHRINESLSTLSEFRTQHLRSIQSSLSALNRTHQTLSANHNHTLSQHNPTNHAAEILRLDTEKFKIAKQASDLEIEGERLQSDLARLGNVASELEEEGVEGGVEPRAGEDATVLKLKLYRTLGIDVEADPTTGEYNKAVIRNAAKGDVHVVNIDPKFSRHFYTNYFWRTIEKYPLNAGIRHIPLVRMCTYFGGIRHEDIWSISKLHDTSSTPATRIVDPNIIDYEAVLNWLESCKSHHSHSCHAVLRQTIPGFKVIDCETLQVISAPQDSDFTYVTLSYVWGSTRDPKENFDHFPPTIRDAITVTSNIGHRYLWVDQVCINQNDLAEKQDQIRAMDYIYSQSQLVIIAAAGDSVYHGLPGVSNTPEHRSTGVN</sequence>
<comment type="function">
    <text evidence="11">Acts as a component of the essential kinetochore-associated NDC80 complex, which is required for chromosome segregation and spindle checkpoint activity.</text>
</comment>
<dbReference type="Pfam" id="PF08286">
    <property type="entry name" value="Spc24"/>
    <property type="match status" value="1"/>
</dbReference>
<evidence type="ECO:0000313" key="14">
    <source>
        <dbReference type="Proteomes" id="UP000249757"/>
    </source>
</evidence>
<keyword evidence="5 11" id="KW-0498">Mitosis</keyword>
<evidence type="ECO:0000256" key="10">
    <source>
        <dbReference type="ARBA" id="ARBA00023328"/>
    </source>
</evidence>
<gene>
    <name evidence="13" type="ORF">Ptr86124_010730</name>
</gene>
<dbReference type="GO" id="GO:0051301">
    <property type="term" value="P:cell division"/>
    <property type="evidence" value="ECO:0007669"/>
    <property type="project" value="UniProtKB-UniRule"/>
</dbReference>
<evidence type="ECO:0000256" key="3">
    <source>
        <dbReference type="ARBA" id="ARBA00022454"/>
    </source>
</evidence>
<evidence type="ECO:0000256" key="2">
    <source>
        <dbReference type="ARBA" id="ARBA00007804"/>
    </source>
</evidence>
<keyword evidence="9 11" id="KW-0131">Cell cycle</keyword>
<keyword evidence="3 11" id="KW-0158">Chromosome</keyword>
<reference evidence="14" key="1">
    <citation type="journal article" date="2022" name="Microb. Genom.">
        <title>A global pangenome for the wheat fungal pathogen Pyrenophora tritici-repentis and prediction of effector protein structural homology.</title>
        <authorList>
            <person name="Moolhuijzen P.M."/>
            <person name="See P.T."/>
            <person name="Shi G."/>
            <person name="Powell H.R."/>
            <person name="Cockram J."/>
            <person name="Jorgensen L.N."/>
            <person name="Benslimane H."/>
            <person name="Strelkov S.E."/>
            <person name="Turner J."/>
            <person name="Liu Z."/>
            <person name="Moffat C.S."/>
        </authorList>
    </citation>
    <scope>NUCLEOTIDE SEQUENCE [LARGE SCALE GENOMIC DNA]</scope>
</reference>
<name>A0A2W1H576_9PLEO</name>
<evidence type="ECO:0000313" key="13">
    <source>
        <dbReference type="EMBL" id="KAI1510284.1"/>
    </source>
</evidence>
<evidence type="ECO:0000256" key="9">
    <source>
        <dbReference type="ARBA" id="ARBA00023306"/>
    </source>
</evidence>
<evidence type="ECO:0000256" key="8">
    <source>
        <dbReference type="ARBA" id="ARBA00023242"/>
    </source>
</evidence>
<dbReference type="Gene3D" id="3.30.160.430">
    <property type="match status" value="1"/>
</dbReference>
<dbReference type="GO" id="GO:0007059">
    <property type="term" value="P:chromosome segregation"/>
    <property type="evidence" value="ECO:0007669"/>
    <property type="project" value="TreeGrafter"/>
</dbReference>
<feature type="domain" description="Heterokaryon incompatibility" evidence="12">
    <location>
        <begin position="300"/>
        <end position="395"/>
    </location>
</feature>
<dbReference type="InterPro" id="IPR013252">
    <property type="entry name" value="Ndc80_Spc24"/>
</dbReference>
<organism evidence="13 14">
    <name type="scientific">Pyrenophora tritici-repentis</name>
    <dbReference type="NCBI Taxonomy" id="45151"/>
    <lineage>
        <taxon>Eukaryota</taxon>
        <taxon>Fungi</taxon>
        <taxon>Dikarya</taxon>
        <taxon>Ascomycota</taxon>
        <taxon>Pezizomycotina</taxon>
        <taxon>Dothideomycetes</taxon>
        <taxon>Pleosporomycetidae</taxon>
        <taxon>Pleosporales</taxon>
        <taxon>Pleosporineae</taxon>
        <taxon>Pleosporaceae</taxon>
        <taxon>Pyrenophora</taxon>
    </lineage>
</organism>
<evidence type="ECO:0000256" key="7">
    <source>
        <dbReference type="ARBA" id="ARBA00023054"/>
    </source>
</evidence>
<protein>
    <recommendedName>
        <fullName evidence="11">Kinetochore protein Spc24</fullName>
    </recommendedName>
</protein>
<comment type="caution">
    <text evidence="13">The sequence shown here is derived from an EMBL/GenBank/DDBJ whole genome shotgun (WGS) entry which is preliminary data.</text>
</comment>
<keyword evidence="10 11" id="KW-0137">Centromere</keyword>
<dbReference type="GO" id="GO:0008017">
    <property type="term" value="F:microtubule binding"/>
    <property type="evidence" value="ECO:0007669"/>
    <property type="project" value="TreeGrafter"/>
</dbReference>
<dbReference type="PANTHER" id="PTHR22142:SF2">
    <property type="entry name" value="KINETOCHORE PROTEIN SPC24"/>
    <property type="match status" value="1"/>
</dbReference>
<dbReference type="Proteomes" id="UP000249757">
    <property type="component" value="Unassembled WGS sequence"/>
</dbReference>
<dbReference type="EMBL" id="NRDI02000017">
    <property type="protein sequence ID" value="KAI1510284.1"/>
    <property type="molecule type" value="Genomic_DNA"/>
</dbReference>
<dbReference type="GO" id="GO:0005634">
    <property type="term" value="C:nucleus"/>
    <property type="evidence" value="ECO:0007669"/>
    <property type="project" value="UniProtKB-SubCell"/>
</dbReference>
<keyword evidence="7" id="KW-0175">Coiled coil</keyword>